<keyword evidence="3" id="KW-1185">Reference proteome</keyword>
<evidence type="ECO:0000313" key="3">
    <source>
        <dbReference type="Proteomes" id="UP000321363"/>
    </source>
</evidence>
<keyword evidence="1" id="KW-1133">Transmembrane helix</keyword>
<evidence type="ECO:0000313" key="2">
    <source>
        <dbReference type="EMBL" id="TXC90687.1"/>
    </source>
</evidence>
<accession>A0A5C6W068</accession>
<dbReference type="InterPro" id="IPR006938">
    <property type="entry name" value="DUF624"/>
</dbReference>
<comment type="caution">
    <text evidence="2">The sequence shown here is derived from an EMBL/GenBank/DDBJ whole genome shotgun (WGS) entry which is preliminary data.</text>
</comment>
<evidence type="ECO:0000256" key="1">
    <source>
        <dbReference type="SAM" id="Phobius"/>
    </source>
</evidence>
<feature type="transmembrane region" description="Helical" evidence="1">
    <location>
        <begin position="48"/>
        <end position="74"/>
    </location>
</feature>
<dbReference type="EMBL" id="VOQF01000006">
    <property type="protein sequence ID" value="TXC90687.1"/>
    <property type="molecule type" value="Genomic_DNA"/>
</dbReference>
<feature type="transmembrane region" description="Helical" evidence="1">
    <location>
        <begin position="160"/>
        <end position="186"/>
    </location>
</feature>
<dbReference type="Proteomes" id="UP000321363">
    <property type="component" value="Unassembled WGS sequence"/>
</dbReference>
<dbReference type="Pfam" id="PF04854">
    <property type="entry name" value="DUF624"/>
    <property type="match status" value="1"/>
</dbReference>
<reference evidence="2 3" key="1">
    <citation type="journal article" date="2005" name="Int. J. Syst. Evol. Microbiol.">
        <title>Bacillus litoralis sp. nov., isolated from a tidal flat of the Yellow Sea in Korea.</title>
        <authorList>
            <person name="Yoon J.H."/>
            <person name="Oh T.K."/>
        </authorList>
    </citation>
    <scope>NUCLEOTIDE SEQUENCE [LARGE SCALE GENOMIC DNA]</scope>
    <source>
        <strain evidence="2 3">SW-211</strain>
    </source>
</reference>
<gene>
    <name evidence="2" type="ORF">FS935_12305</name>
</gene>
<proteinExistence type="predicted"/>
<dbReference type="RefSeq" id="WP_146948892.1">
    <property type="nucleotide sequence ID" value="NZ_VOQF01000006.1"/>
</dbReference>
<organism evidence="2 3">
    <name type="scientific">Metabacillus litoralis</name>
    <dbReference type="NCBI Taxonomy" id="152268"/>
    <lineage>
        <taxon>Bacteria</taxon>
        <taxon>Bacillati</taxon>
        <taxon>Bacillota</taxon>
        <taxon>Bacilli</taxon>
        <taxon>Bacillales</taxon>
        <taxon>Bacillaceae</taxon>
        <taxon>Metabacillus</taxon>
    </lineage>
</organism>
<sequence length="226" mass="26507">MNNFLGRVQPVFEWIINLATLNLTWLVFILPIAYLSLLLVLVEDFSQMILLLISIIVLSPVLLFPATTALFGVVRKWFMKEDIKIIRSFWKFYKENYKRSFLGGLFISFLWLIGSVDYLYFKNTSPFINFLFLFILALLLLYTLYFFSDTVHTESKLSQSLKNVLIISITNPVFSFGIIILCIFIIYISFTYFPFLLLLFTGVFVAILSYYGYHKIFTTITRMNNK</sequence>
<feature type="transmembrane region" description="Helical" evidence="1">
    <location>
        <begin position="21"/>
        <end position="42"/>
    </location>
</feature>
<keyword evidence="1" id="KW-0472">Membrane</keyword>
<protein>
    <submittedName>
        <fullName evidence="2">DUF624 domain-containing protein</fullName>
    </submittedName>
</protein>
<dbReference type="OrthoDB" id="2182676at2"/>
<name>A0A5C6W068_9BACI</name>
<feature type="transmembrane region" description="Helical" evidence="1">
    <location>
        <begin position="192"/>
        <end position="213"/>
    </location>
</feature>
<dbReference type="AlphaFoldDB" id="A0A5C6W068"/>
<feature type="transmembrane region" description="Helical" evidence="1">
    <location>
        <begin position="127"/>
        <end position="148"/>
    </location>
</feature>
<feature type="transmembrane region" description="Helical" evidence="1">
    <location>
        <begin position="101"/>
        <end position="121"/>
    </location>
</feature>
<keyword evidence="1" id="KW-0812">Transmembrane</keyword>